<evidence type="ECO:0000256" key="1">
    <source>
        <dbReference type="ARBA" id="ARBA00004141"/>
    </source>
</evidence>
<name>A0A158NK86_ATTCE</name>
<evidence type="ECO:0000313" key="10">
    <source>
        <dbReference type="Proteomes" id="UP000005205"/>
    </source>
</evidence>
<dbReference type="OMA" id="KLYLCKW"/>
<sequence length="104" mass="11940">MATMDLSKIPNEKKLHLCKWYFRAGFALLPFLWAVNAVWFSKEAFIAPPYEEQKQIKRYVIFSAIGAVIWTAALLAWIIIFQTQRAAWGEFADSISYIIPTGIP</sequence>
<evidence type="ECO:0000256" key="2">
    <source>
        <dbReference type="ARBA" id="ARBA00009607"/>
    </source>
</evidence>
<comment type="similarity">
    <text evidence="2">Belongs to the PEN-2 family.</text>
</comment>
<dbReference type="GO" id="GO:0007219">
    <property type="term" value="P:Notch signaling pathway"/>
    <property type="evidence" value="ECO:0007669"/>
    <property type="project" value="UniProtKB-KW"/>
</dbReference>
<dbReference type="EMBL" id="ADTU01018740">
    <property type="status" value="NOT_ANNOTATED_CDS"/>
    <property type="molecule type" value="Genomic_DNA"/>
</dbReference>
<dbReference type="PANTHER" id="PTHR16318">
    <property type="entry name" value="GAMMA-SECRETASE SUBUNIT PEN-2"/>
    <property type="match status" value="1"/>
</dbReference>
<keyword evidence="4 8" id="KW-0812">Transmembrane</keyword>
<dbReference type="PANTHER" id="PTHR16318:SF0">
    <property type="entry name" value="GAMMA-SECRETASE SUBUNIT PEN-2"/>
    <property type="match status" value="1"/>
</dbReference>
<dbReference type="FunCoup" id="A0A158NK86">
    <property type="interactions" value="580"/>
</dbReference>
<feature type="transmembrane region" description="Helical" evidence="8">
    <location>
        <begin position="59"/>
        <end position="81"/>
    </location>
</feature>
<keyword evidence="7 8" id="KW-0472">Membrane</keyword>
<evidence type="ECO:0000256" key="8">
    <source>
        <dbReference type="SAM" id="Phobius"/>
    </source>
</evidence>
<evidence type="ECO:0000256" key="6">
    <source>
        <dbReference type="ARBA" id="ARBA00022989"/>
    </source>
</evidence>
<reference evidence="9" key="2">
    <citation type="submission" date="2016-04" db="UniProtKB">
        <authorList>
            <consortium name="EnsemblMetazoa"/>
        </authorList>
    </citation>
    <scope>IDENTIFICATION</scope>
</reference>
<evidence type="ECO:0000256" key="3">
    <source>
        <dbReference type="ARBA" id="ARBA00018306"/>
    </source>
</evidence>
<dbReference type="GO" id="GO:0007220">
    <property type="term" value="P:Notch receptor processing"/>
    <property type="evidence" value="ECO:0007669"/>
    <property type="project" value="TreeGrafter"/>
</dbReference>
<dbReference type="eggNOG" id="KOG3402">
    <property type="taxonomic scope" value="Eukaryota"/>
</dbReference>
<dbReference type="AlphaFoldDB" id="A0A158NK86"/>
<reference evidence="10" key="1">
    <citation type="journal article" date="2011" name="PLoS Genet.">
        <title>The genome sequence of the leaf-cutter ant Atta cephalotes reveals insights into its obligate symbiotic lifestyle.</title>
        <authorList>
            <person name="Suen G."/>
            <person name="Teiling C."/>
            <person name="Li L."/>
            <person name="Holt C."/>
            <person name="Abouheif E."/>
            <person name="Bornberg-Bauer E."/>
            <person name="Bouffard P."/>
            <person name="Caldera E.J."/>
            <person name="Cash E."/>
            <person name="Cavanaugh A."/>
            <person name="Denas O."/>
            <person name="Elhaik E."/>
            <person name="Fave M.J."/>
            <person name="Gadau J."/>
            <person name="Gibson J.D."/>
            <person name="Graur D."/>
            <person name="Grubbs K.J."/>
            <person name="Hagen D.E."/>
            <person name="Harkins T.T."/>
            <person name="Helmkampf M."/>
            <person name="Hu H."/>
            <person name="Johnson B.R."/>
            <person name="Kim J."/>
            <person name="Marsh S.E."/>
            <person name="Moeller J.A."/>
            <person name="Munoz-Torres M.C."/>
            <person name="Murphy M.C."/>
            <person name="Naughton M.C."/>
            <person name="Nigam S."/>
            <person name="Overson R."/>
            <person name="Rajakumar R."/>
            <person name="Reese J.T."/>
            <person name="Scott J.J."/>
            <person name="Smith C.R."/>
            <person name="Tao S."/>
            <person name="Tsutsui N.D."/>
            <person name="Viljakainen L."/>
            <person name="Wissler L."/>
            <person name="Yandell M.D."/>
            <person name="Zimmer F."/>
            <person name="Taylor J."/>
            <person name="Slater S.C."/>
            <person name="Clifton S.W."/>
            <person name="Warren W.C."/>
            <person name="Elsik C.G."/>
            <person name="Smith C.D."/>
            <person name="Weinstock G.M."/>
            <person name="Gerardo N.M."/>
            <person name="Currie C.R."/>
        </authorList>
    </citation>
    <scope>NUCLEOTIDE SEQUENCE [LARGE SCALE GENOMIC DNA]</scope>
</reference>
<dbReference type="InParanoid" id="A0A158NK86"/>
<evidence type="ECO:0000256" key="7">
    <source>
        <dbReference type="ARBA" id="ARBA00023136"/>
    </source>
</evidence>
<dbReference type="Proteomes" id="UP000005205">
    <property type="component" value="Unassembled WGS sequence"/>
</dbReference>
<comment type="subcellular location">
    <subcellularLocation>
        <location evidence="1">Membrane</location>
        <topology evidence="1">Multi-pass membrane protein</topology>
    </subcellularLocation>
</comment>
<dbReference type="KEGG" id="acep:105621083"/>
<feature type="transmembrane region" description="Helical" evidence="8">
    <location>
        <begin position="20"/>
        <end position="39"/>
    </location>
</feature>
<organism evidence="9 10">
    <name type="scientific">Atta cephalotes</name>
    <name type="common">Leafcutter ant</name>
    <dbReference type="NCBI Taxonomy" id="12957"/>
    <lineage>
        <taxon>Eukaryota</taxon>
        <taxon>Metazoa</taxon>
        <taxon>Ecdysozoa</taxon>
        <taxon>Arthropoda</taxon>
        <taxon>Hexapoda</taxon>
        <taxon>Insecta</taxon>
        <taxon>Pterygota</taxon>
        <taxon>Neoptera</taxon>
        <taxon>Endopterygota</taxon>
        <taxon>Hymenoptera</taxon>
        <taxon>Apocrita</taxon>
        <taxon>Aculeata</taxon>
        <taxon>Formicoidea</taxon>
        <taxon>Formicidae</taxon>
        <taxon>Myrmicinae</taxon>
        <taxon>Atta</taxon>
    </lineage>
</organism>
<dbReference type="EnsemblMetazoa" id="XM_012202554.1">
    <property type="protein sequence ID" value="XP_012057944.1"/>
    <property type="gene ID" value="LOC105621083"/>
</dbReference>
<evidence type="ECO:0000256" key="4">
    <source>
        <dbReference type="ARBA" id="ARBA00022692"/>
    </source>
</evidence>
<dbReference type="STRING" id="12957.A0A158NK86"/>
<protein>
    <recommendedName>
        <fullName evidence="3">Gamma-secretase subunit PEN-2</fullName>
    </recommendedName>
</protein>
<dbReference type="InterPro" id="IPR019379">
    <property type="entry name" value="Gamma_Secretase_Asp_P_PEN2"/>
</dbReference>
<dbReference type="OrthoDB" id="524898at2759"/>
<dbReference type="GO" id="GO:0070765">
    <property type="term" value="C:gamma-secretase complex"/>
    <property type="evidence" value="ECO:0007669"/>
    <property type="project" value="TreeGrafter"/>
</dbReference>
<keyword evidence="10" id="KW-1185">Reference proteome</keyword>
<keyword evidence="6 8" id="KW-1133">Transmembrane helix</keyword>
<dbReference type="Pfam" id="PF10251">
    <property type="entry name" value="PEN-2"/>
    <property type="match status" value="1"/>
</dbReference>
<evidence type="ECO:0000256" key="5">
    <source>
        <dbReference type="ARBA" id="ARBA00022976"/>
    </source>
</evidence>
<gene>
    <name evidence="9" type="primary">105621083</name>
</gene>
<proteinExistence type="inferred from homology"/>
<accession>A0A158NK86</accession>
<evidence type="ECO:0000313" key="9">
    <source>
        <dbReference type="EnsemblMetazoa" id="XP_012057944.1"/>
    </source>
</evidence>
<keyword evidence="5" id="KW-0914">Notch signaling pathway</keyword>